<accession>E2ZF33</accession>
<dbReference type="BioCyc" id="FCF748224-HMP:GTSS-1585-MONOMER"/>
<organism evidence="2 3">
    <name type="scientific">Faecalibacterium cf. prausnitzii KLE1255</name>
    <dbReference type="NCBI Taxonomy" id="748224"/>
    <lineage>
        <taxon>Bacteria</taxon>
        <taxon>Bacillati</taxon>
        <taxon>Bacillota</taxon>
        <taxon>Clostridia</taxon>
        <taxon>Eubacteriales</taxon>
        <taxon>Oscillospiraceae</taxon>
        <taxon>Faecalibacterium</taxon>
    </lineage>
</organism>
<feature type="domain" description="LicD/FKTN/FKRP nucleotidyltransferase" evidence="1">
    <location>
        <begin position="29"/>
        <end position="254"/>
    </location>
</feature>
<sequence length="283" mass="32860">MRKEIVVGNNLTVVQDILLKAMDEIHRICEDSGIVYYLIGGSALGAVRHEGFIPWDVDIDIAMHRDDYDRFAEAAEKMLPKGLSYHNHKNTREYYRPHATVSIDNVCAVINSDYYRNAKTEPLFIDIFPLDNAPDDTTLQEKQAKELKRIVKIHSRKECVLYKRNTFVQIAIKRIIQGALLPYSLDHLEKKRESILTKYDAQDTKCWCSMVSHYPYSKQCMAKKIYGEPLKVKFNGRMYNAPHELDEYLTRIFGKNYMELPPVEKRVRPDDVIEKLVITGSEV</sequence>
<dbReference type="SUPFAM" id="SSF81301">
    <property type="entry name" value="Nucleotidyltransferase"/>
    <property type="match status" value="1"/>
</dbReference>
<dbReference type="PANTHER" id="PTHR43404">
    <property type="entry name" value="LIPOPOLYSACCHARIDE CHOLINEPHOSPHOTRANSFERASE LICD"/>
    <property type="match status" value="1"/>
</dbReference>
<protein>
    <submittedName>
        <fullName evidence="2">LICD family protein</fullName>
    </submittedName>
</protein>
<dbReference type="Gene3D" id="3.30.460.40">
    <property type="match status" value="1"/>
</dbReference>
<gene>
    <name evidence="2" type="ORF">HMPREF9436_00262</name>
</gene>
<dbReference type="GO" id="GO:0009100">
    <property type="term" value="P:glycoprotein metabolic process"/>
    <property type="evidence" value="ECO:0007669"/>
    <property type="project" value="UniProtKB-ARBA"/>
</dbReference>
<evidence type="ECO:0000313" key="2">
    <source>
        <dbReference type="EMBL" id="EFQ08153.1"/>
    </source>
</evidence>
<dbReference type="OrthoDB" id="9786100at2"/>
<dbReference type="AlphaFoldDB" id="E2ZF33"/>
<dbReference type="RefSeq" id="WP_005937760.1">
    <property type="nucleotide sequence ID" value="NZ_GL538237.1"/>
</dbReference>
<dbReference type="HOGENOM" id="CLU_075543_0_0_9"/>
<dbReference type="Pfam" id="PF04991">
    <property type="entry name" value="LicD"/>
    <property type="match status" value="1"/>
</dbReference>
<name>E2ZF33_9FIRM</name>
<dbReference type="eggNOG" id="COG3475">
    <property type="taxonomic scope" value="Bacteria"/>
</dbReference>
<reference evidence="2 3" key="1">
    <citation type="submission" date="2010-08" db="EMBL/GenBank/DDBJ databases">
        <authorList>
            <person name="Weinstock G."/>
            <person name="Sodergren E."/>
            <person name="Clifton S."/>
            <person name="Fulton L."/>
            <person name="Fulton B."/>
            <person name="Courtney L."/>
            <person name="Fronick C."/>
            <person name="Harrison M."/>
            <person name="Strong C."/>
            <person name="Farmer C."/>
            <person name="Delahaunty K."/>
            <person name="Markovic C."/>
            <person name="Hall O."/>
            <person name="Minx P."/>
            <person name="Tomlinson C."/>
            <person name="Mitreva M."/>
            <person name="Hou S."/>
            <person name="Chen J."/>
            <person name="Wollam A."/>
            <person name="Pepin K.H."/>
            <person name="Johnson M."/>
            <person name="Bhonagiri V."/>
            <person name="Zhang X."/>
            <person name="Suruliraj S."/>
            <person name="Warren W."/>
            <person name="Chinwalla A."/>
            <person name="Mardis E.R."/>
            <person name="Wilson R.K."/>
        </authorList>
    </citation>
    <scope>NUCLEOTIDE SEQUENCE [LARGE SCALE GENOMIC DNA]</scope>
    <source>
        <strain evidence="2 3">KLE1255</strain>
    </source>
</reference>
<evidence type="ECO:0000313" key="3">
    <source>
        <dbReference type="Proteomes" id="UP000006028"/>
    </source>
</evidence>
<dbReference type="Proteomes" id="UP000006028">
    <property type="component" value="Unassembled WGS sequence"/>
</dbReference>
<dbReference type="PANTHER" id="PTHR43404:SF2">
    <property type="entry name" value="LIPOPOLYSACCHARIDE CHOLINEPHOSPHOTRANSFERASE LICD"/>
    <property type="match status" value="1"/>
</dbReference>
<evidence type="ECO:0000259" key="1">
    <source>
        <dbReference type="Pfam" id="PF04991"/>
    </source>
</evidence>
<dbReference type="InterPro" id="IPR052942">
    <property type="entry name" value="LPS_cholinephosphotransferase"/>
</dbReference>
<dbReference type="EMBL" id="AECU01000025">
    <property type="protein sequence ID" value="EFQ08153.1"/>
    <property type="molecule type" value="Genomic_DNA"/>
</dbReference>
<proteinExistence type="predicted"/>
<dbReference type="InterPro" id="IPR007074">
    <property type="entry name" value="LicD/FKTN/FKRP_NTP_transf"/>
</dbReference>
<dbReference type="STRING" id="748224.HMPREF9436_00262"/>
<comment type="caution">
    <text evidence="2">The sequence shown here is derived from an EMBL/GenBank/DDBJ whole genome shotgun (WGS) entry which is preliminary data.</text>
</comment>
<dbReference type="InterPro" id="IPR043519">
    <property type="entry name" value="NT_sf"/>
</dbReference>